<evidence type="ECO:0000313" key="2">
    <source>
        <dbReference type="Proteomes" id="UP000596661"/>
    </source>
</evidence>
<reference evidence="1" key="1">
    <citation type="submission" date="2018-11" db="EMBL/GenBank/DDBJ databases">
        <authorList>
            <person name="Grassa J C."/>
        </authorList>
    </citation>
    <scope>NUCLEOTIDE SEQUENCE [LARGE SCALE GENOMIC DNA]</scope>
</reference>
<proteinExistence type="predicted"/>
<protein>
    <submittedName>
        <fullName evidence="1">Uncharacterized protein</fullName>
    </submittedName>
</protein>
<evidence type="ECO:0000313" key="1">
    <source>
        <dbReference type="EnsemblPlants" id="cds.evm.model.09.1702"/>
    </source>
</evidence>
<sequence length="164" mass="18141">MTYDRDTTQFIYEKLNVPKSKDLDKARGGKVMATMLLNAAIESEDPRDRAFELRPLIFSSITQHQVELCLVKISYECGSILASSPRGPSGGPISKDQVAFLVGECEWHANVAALYDINFQLNGDVPDIGYAIGVEGYNPEHPNMHALKDALEVTTTQIEVLLQN</sequence>
<keyword evidence="2" id="KW-1185">Reference proteome</keyword>
<dbReference type="Proteomes" id="UP000596661">
    <property type="component" value="Chromosome 9"/>
</dbReference>
<dbReference type="AlphaFoldDB" id="A0A803QFA2"/>
<dbReference type="EMBL" id="UZAU01000775">
    <property type="status" value="NOT_ANNOTATED_CDS"/>
    <property type="molecule type" value="Genomic_DNA"/>
</dbReference>
<accession>A0A803QFA2</accession>
<dbReference type="EnsemblPlants" id="evm.model.09.1702">
    <property type="protein sequence ID" value="cds.evm.model.09.1702"/>
    <property type="gene ID" value="evm.TU.09.1702"/>
</dbReference>
<dbReference type="Gramene" id="evm.model.09.1702">
    <property type="protein sequence ID" value="cds.evm.model.09.1702"/>
    <property type="gene ID" value="evm.TU.09.1702"/>
</dbReference>
<name>A0A803QFA2_CANSA</name>
<reference evidence="1" key="2">
    <citation type="submission" date="2021-03" db="UniProtKB">
        <authorList>
            <consortium name="EnsemblPlants"/>
        </authorList>
    </citation>
    <scope>IDENTIFICATION</scope>
</reference>
<organism evidence="1 2">
    <name type="scientific">Cannabis sativa</name>
    <name type="common">Hemp</name>
    <name type="synonym">Marijuana</name>
    <dbReference type="NCBI Taxonomy" id="3483"/>
    <lineage>
        <taxon>Eukaryota</taxon>
        <taxon>Viridiplantae</taxon>
        <taxon>Streptophyta</taxon>
        <taxon>Embryophyta</taxon>
        <taxon>Tracheophyta</taxon>
        <taxon>Spermatophyta</taxon>
        <taxon>Magnoliopsida</taxon>
        <taxon>eudicotyledons</taxon>
        <taxon>Gunneridae</taxon>
        <taxon>Pentapetalae</taxon>
        <taxon>rosids</taxon>
        <taxon>fabids</taxon>
        <taxon>Rosales</taxon>
        <taxon>Cannabaceae</taxon>
        <taxon>Cannabis</taxon>
    </lineage>
</organism>